<gene>
    <name evidence="1" type="ORF">HYPSUDRAFT_36512</name>
</gene>
<sequence length="77" mass="8841">MSFSVSLRVSRRLARSCLESRPTQFFIALVCFPTIVRYPLAFRRALTSPEPRLITYRIPSGLYGLSFGTNRMRLTPT</sequence>
<evidence type="ECO:0000313" key="2">
    <source>
        <dbReference type="Proteomes" id="UP000054270"/>
    </source>
</evidence>
<accession>A0A0D2P5R1</accession>
<name>A0A0D2P5R1_HYPSF</name>
<organism evidence="1 2">
    <name type="scientific">Hypholoma sublateritium (strain FD-334 SS-4)</name>
    <dbReference type="NCBI Taxonomy" id="945553"/>
    <lineage>
        <taxon>Eukaryota</taxon>
        <taxon>Fungi</taxon>
        <taxon>Dikarya</taxon>
        <taxon>Basidiomycota</taxon>
        <taxon>Agaricomycotina</taxon>
        <taxon>Agaricomycetes</taxon>
        <taxon>Agaricomycetidae</taxon>
        <taxon>Agaricales</taxon>
        <taxon>Agaricineae</taxon>
        <taxon>Strophariaceae</taxon>
        <taxon>Hypholoma</taxon>
    </lineage>
</organism>
<dbReference type="EMBL" id="KN817528">
    <property type="protein sequence ID" value="KJA26244.1"/>
    <property type="molecule type" value="Genomic_DNA"/>
</dbReference>
<protein>
    <submittedName>
        <fullName evidence="1">Uncharacterized protein</fullName>
    </submittedName>
</protein>
<proteinExistence type="predicted"/>
<reference evidence="2" key="1">
    <citation type="submission" date="2014-04" db="EMBL/GenBank/DDBJ databases">
        <title>Evolutionary Origins and Diversification of the Mycorrhizal Mutualists.</title>
        <authorList>
            <consortium name="DOE Joint Genome Institute"/>
            <consortium name="Mycorrhizal Genomics Consortium"/>
            <person name="Kohler A."/>
            <person name="Kuo A."/>
            <person name="Nagy L.G."/>
            <person name="Floudas D."/>
            <person name="Copeland A."/>
            <person name="Barry K.W."/>
            <person name="Cichocki N."/>
            <person name="Veneault-Fourrey C."/>
            <person name="LaButti K."/>
            <person name="Lindquist E.A."/>
            <person name="Lipzen A."/>
            <person name="Lundell T."/>
            <person name="Morin E."/>
            <person name="Murat C."/>
            <person name="Riley R."/>
            <person name="Ohm R."/>
            <person name="Sun H."/>
            <person name="Tunlid A."/>
            <person name="Henrissat B."/>
            <person name="Grigoriev I.V."/>
            <person name="Hibbett D.S."/>
            <person name="Martin F."/>
        </authorList>
    </citation>
    <scope>NUCLEOTIDE SEQUENCE [LARGE SCALE GENOMIC DNA]</scope>
    <source>
        <strain evidence="2">FD-334 SS-4</strain>
    </source>
</reference>
<dbReference type="AlphaFoldDB" id="A0A0D2P5R1"/>
<evidence type="ECO:0000313" key="1">
    <source>
        <dbReference type="EMBL" id="KJA26244.1"/>
    </source>
</evidence>
<keyword evidence="2" id="KW-1185">Reference proteome</keyword>
<dbReference type="Proteomes" id="UP000054270">
    <property type="component" value="Unassembled WGS sequence"/>
</dbReference>